<dbReference type="GO" id="GO:0006508">
    <property type="term" value="P:proteolysis"/>
    <property type="evidence" value="ECO:0007669"/>
    <property type="project" value="UniProtKB-KW"/>
</dbReference>
<name>A0A7Z9DW41_9CYAN</name>
<dbReference type="RefSeq" id="WP_083623335.1">
    <property type="nucleotide sequence ID" value="NZ_LR735026.1"/>
</dbReference>
<keyword evidence="3" id="KW-0378">Hydrolase</keyword>
<evidence type="ECO:0000313" key="6">
    <source>
        <dbReference type="Proteomes" id="UP000182190"/>
    </source>
</evidence>
<gene>
    <name evidence="5" type="ORF">PL9631_1030036</name>
</gene>
<dbReference type="SMART" id="SM01154">
    <property type="entry name" value="DUF1704"/>
    <property type="match status" value="1"/>
</dbReference>
<keyword evidence="6" id="KW-1185">Reference proteome</keyword>
<evidence type="ECO:0000256" key="3">
    <source>
        <dbReference type="ARBA" id="ARBA00022801"/>
    </source>
</evidence>
<dbReference type="OrthoDB" id="9785840at2"/>
<keyword evidence="4" id="KW-0482">Metalloprotease</keyword>
<dbReference type="GO" id="GO:0080164">
    <property type="term" value="P:regulation of nitric oxide metabolic process"/>
    <property type="evidence" value="ECO:0007669"/>
    <property type="project" value="TreeGrafter"/>
</dbReference>
<dbReference type="Proteomes" id="UP000182190">
    <property type="component" value="Unassembled WGS sequence"/>
</dbReference>
<evidence type="ECO:0008006" key="7">
    <source>
        <dbReference type="Google" id="ProtNLM"/>
    </source>
</evidence>
<protein>
    <recommendedName>
        <fullName evidence="7">DUF1704 domain-containing protein</fullName>
    </recommendedName>
</protein>
<dbReference type="GO" id="GO:0008237">
    <property type="term" value="F:metallopeptidase activity"/>
    <property type="evidence" value="ECO:0007669"/>
    <property type="project" value="UniProtKB-KW"/>
</dbReference>
<accession>A0A7Z9DW41</accession>
<organism evidence="5 6">
    <name type="scientific">Planktothrix paucivesiculata PCC 9631</name>
    <dbReference type="NCBI Taxonomy" id="671071"/>
    <lineage>
        <taxon>Bacteria</taxon>
        <taxon>Bacillati</taxon>
        <taxon>Cyanobacteriota</taxon>
        <taxon>Cyanophyceae</taxon>
        <taxon>Oscillatoriophycideae</taxon>
        <taxon>Oscillatoriales</taxon>
        <taxon>Microcoleaceae</taxon>
        <taxon>Planktothrix</taxon>
    </lineage>
</organism>
<proteinExistence type="predicted"/>
<dbReference type="PANTHER" id="PTHR31817:SF0">
    <property type="entry name" value="CHROMOSOME UNDETERMINED SCAFFOLD_67, WHOLE GENOME SHOTGUN SEQUENCE"/>
    <property type="match status" value="1"/>
</dbReference>
<comment type="cofactor">
    <cofactor evidence="1">
        <name>Zn(2+)</name>
        <dbReference type="ChEBI" id="CHEBI:29105"/>
    </cofactor>
</comment>
<evidence type="ECO:0000256" key="1">
    <source>
        <dbReference type="ARBA" id="ARBA00001947"/>
    </source>
</evidence>
<dbReference type="PANTHER" id="PTHR31817">
    <property type="match status" value="1"/>
</dbReference>
<dbReference type="EMBL" id="CZCS02000006">
    <property type="protein sequence ID" value="VXD11413.1"/>
    <property type="molecule type" value="Genomic_DNA"/>
</dbReference>
<evidence type="ECO:0000313" key="5">
    <source>
        <dbReference type="EMBL" id="VXD11413.1"/>
    </source>
</evidence>
<dbReference type="Pfam" id="PF08014">
    <property type="entry name" value="MATCAP"/>
    <property type="match status" value="1"/>
</dbReference>
<evidence type="ECO:0000256" key="2">
    <source>
        <dbReference type="ARBA" id="ARBA00022670"/>
    </source>
</evidence>
<sequence>MEQQTLERLNTLSEQLQVLYASVDIAHYTAPINRDTERQQLFTSHVAGKIYNPQFSYHLPPSGWEQPLSEFLSELQPDQNIWEDWIYKDVVLTLDLMRAAATRDPVLTTEATVKVYGKLSTDLVQLAYKALVQLPLESEPRTIPSEDMVDRMSKVLAKVGLTDWCVIISNTMNARISVRSVDKQVRVNAKKFFTENELKRLLVHEIGTHVFRTANGDLQPLKLLRFGLYNYLHTEEGLANYHEACYGVQSPVDQHRYALRVIAAHMSLNHSFYEVFHELVQHTSLDEAFDIVTRAKRGFTDTSLPGCHVKDKVYFEGFHQVSAHLECYPDDYFLLMSGKAALSMLPELKKLRENSLLVQPYYLPEYLVFPNSPTRADRFQGD</sequence>
<reference evidence="5" key="1">
    <citation type="submission" date="2019-10" db="EMBL/GenBank/DDBJ databases">
        <authorList>
            <consortium name="Genoscope - CEA"/>
            <person name="William W."/>
        </authorList>
    </citation>
    <scope>NUCLEOTIDE SEQUENCE [LARGE SCALE GENOMIC DNA]</scope>
    <source>
        <strain evidence="5">BBR_PRJEB10994</strain>
    </source>
</reference>
<evidence type="ECO:0000256" key="4">
    <source>
        <dbReference type="ARBA" id="ARBA00023049"/>
    </source>
</evidence>
<comment type="caution">
    <text evidence="5">The sequence shown here is derived from an EMBL/GenBank/DDBJ whole genome shotgun (WGS) entry which is preliminary data.</text>
</comment>
<dbReference type="InterPro" id="IPR012548">
    <property type="entry name" value="MATCAP"/>
</dbReference>
<dbReference type="AlphaFoldDB" id="A0A7Z9DW41"/>
<keyword evidence="2" id="KW-0645">Protease</keyword>